<proteinExistence type="predicted"/>
<evidence type="ECO:0000313" key="2">
    <source>
        <dbReference type="EMBL" id="KAK1752473.1"/>
    </source>
</evidence>
<feature type="region of interest" description="Disordered" evidence="1">
    <location>
        <begin position="1224"/>
        <end position="1496"/>
    </location>
</feature>
<feature type="compositionally biased region" description="Basic and acidic residues" evidence="1">
    <location>
        <begin position="1530"/>
        <end position="1539"/>
    </location>
</feature>
<feature type="region of interest" description="Disordered" evidence="1">
    <location>
        <begin position="1056"/>
        <end position="1155"/>
    </location>
</feature>
<feature type="region of interest" description="Disordered" evidence="1">
    <location>
        <begin position="518"/>
        <end position="628"/>
    </location>
</feature>
<evidence type="ECO:0008006" key="4">
    <source>
        <dbReference type="Google" id="ProtNLM"/>
    </source>
</evidence>
<feature type="region of interest" description="Disordered" evidence="1">
    <location>
        <begin position="1"/>
        <end position="31"/>
    </location>
</feature>
<feature type="region of interest" description="Disordered" evidence="1">
    <location>
        <begin position="680"/>
        <end position="710"/>
    </location>
</feature>
<organism evidence="2 3">
    <name type="scientific">Echria macrotheca</name>
    <dbReference type="NCBI Taxonomy" id="438768"/>
    <lineage>
        <taxon>Eukaryota</taxon>
        <taxon>Fungi</taxon>
        <taxon>Dikarya</taxon>
        <taxon>Ascomycota</taxon>
        <taxon>Pezizomycotina</taxon>
        <taxon>Sordariomycetes</taxon>
        <taxon>Sordariomycetidae</taxon>
        <taxon>Sordariales</taxon>
        <taxon>Schizotheciaceae</taxon>
        <taxon>Echria</taxon>
    </lineage>
</organism>
<evidence type="ECO:0000313" key="3">
    <source>
        <dbReference type="Proteomes" id="UP001239445"/>
    </source>
</evidence>
<evidence type="ECO:0000256" key="1">
    <source>
        <dbReference type="SAM" id="MobiDB-lite"/>
    </source>
</evidence>
<feature type="compositionally biased region" description="Polar residues" evidence="1">
    <location>
        <begin position="1628"/>
        <end position="1638"/>
    </location>
</feature>
<feature type="compositionally biased region" description="Basic and acidic residues" evidence="1">
    <location>
        <begin position="1114"/>
        <end position="1126"/>
    </location>
</feature>
<feature type="compositionally biased region" description="Basic and acidic residues" evidence="1">
    <location>
        <begin position="580"/>
        <end position="598"/>
    </location>
</feature>
<feature type="region of interest" description="Disordered" evidence="1">
    <location>
        <begin position="865"/>
        <end position="888"/>
    </location>
</feature>
<accession>A0AAJ0F6L0</accession>
<keyword evidence="3" id="KW-1185">Reference proteome</keyword>
<feature type="region of interest" description="Disordered" evidence="1">
    <location>
        <begin position="1725"/>
        <end position="1744"/>
    </location>
</feature>
<feature type="compositionally biased region" description="Polar residues" evidence="1">
    <location>
        <begin position="1225"/>
        <end position="1234"/>
    </location>
</feature>
<protein>
    <recommendedName>
        <fullName evidence="4">Pt repeat family protein</fullName>
    </recommendedName>
</protein>
<feature type="compositionally biased region" description="Polar residues" evidence="1">
    <location>
        <begin position="1399"/>
        <end position="1420"/>
    </location>
</feature>
<feature type="compositionally biased region" description="Polar residues" evidence="1">
    <location>
        <begin position="1101"/>
        <end position="1111"/>
    </location>
</feature>
<feature type="compositionally biased region" description="Basic and acidic residues" evidence="1">
    <location>
        <begin position="1725"/>
        <end position="1738"/>
    </location>
</feature>
<feature type="compositionally biased region" description="Polar residues" evidence="1">
    <location>
        <begin position="691"/>
        <end position="700"/>
    </location>
</feature>
<feature type="compositionally biased region" description="Basic and acidic residues" evidence="1">
    <location>
        <begin position="1145"/>
        <end position="1155"/>
    </location>
</feature>
<feature type="compositionally biased region" description="Polar residues" evidence="1">
    <location>
        <begin position="1131"/>
        <end position="1143"/>
    </location>
</feature>
<dbReference type="Proteomes" id="UP001239445">
    <property type="component" value="Unassembled WGS sequence"/>
</dbReference>
<feature type="compositionally biased region" description="Polar residues" evidence="1">
    <location>
        <begin position="525"/>
        <end position="540"/>
    </location>
</feature>
<feature type="compositionally biased region" description="Basic and acidic residues" evidence="1">
    <location>
        <begin position="680"/>
        <end position="690"/>
    </location>
</feature>
<feature type="compositionally biased region" description="Polar residues" evidence="1">
    <location>
        <begin position="600"/>
        <end position="620"/>
    </location>
</feature>
<gene>
    <name evidence="2" type="ORF">QBC47DRAFT_388582</name>
</gene>
<feature type="compositionally biased region" description="Acidic residues" evidence="1">
    <location>
        <begin position="1469"/>
        <end position="1491"/>
    </location>
</feature>
<reference evidence="2" key="1">
    <citation type="submission" date="2023-06" db="EMBL/GenBank/DDBJ databases">
        <title>Genome-scale phylogeny and comparative genomics of the fungal order Sordariales.</title>
        <authorList>
            <consortium name="Lawrence Berkeley National Laboratory"/>
            <person name="Hensen N."/>
            <person name="Bonometti L."/>
            <person name="Westerberg I."/>
            <person name="Brannstrom I.O."/>
            <person name="Guillou S."/>
            <person name="Cros-Aarteil S."/>
            <person name="Calhoun S."/>
            <person name="Haridas S."/>
            <person name="Kuo A."/>
            <person name="Mondo S."/>
            <person name="Pangilinan J."/>
            <person name="Riley R."/>
            <person name="Labutti K."/>
            <person name="Andreopoulos B."/>
            <person name="Lipzen A."/>
            <person name="Chen C."/>
            <person name="Yanf M."/>
            <person name="Daum C."/>
            <person name="Ng V."/>
            <person name="Clum A."/>
            <person name="Steindorff A."/>
            <person name="Ohm R."/>
            <person name="Martin F."/>
            <person name="Silar P."/>
            <person name="Natvig D."/>
            <person name="Lalanne C."/>
            <person name="Gautier V."/>
            <person name="Ament-Velasquez S.L."/>
            <person name="Kruys A."/>
            <person name="Hutchinson M.I."/>
            <person name="Powell A.J."/>
            <person name="Barry K."/>
            <person name="Miller A.N."/>
            <person name="Grigoriev I.V."/>
            <person name="Debuchy R."/>
            <person name="Gladieux P."/>
            <person name="Thoren M.H."/>
            <person name="Johannesson H."/>
        </authorList>
    </citation>
    <scope>NUCLEOTIDE SEQUENCE</scope>
    <source>
        <strain evidence="2">PSN4</strain>
    </source>
</reference>
<feature type="compositionally biased region" description="Low complexity" evidence="1">
    <location>
        <begin position="1617"/>
        <end position="1627"/>
    </location>
</feature>
<feature type="compositionally biased region" description="Polar residues" evidence="1">
    <location>
        <begin position="1445"/>
        <end position="1457"/>
    </location>
</feature>
<comment type="caution">
    <text evidence="2">The sequence shown here is derived from an EMBL/GenBank/DDBJ whole genome shotgun (WGS) entry which is preliminary data.</text>
</comment>
<feature type="region of interest" description="Disordered" evidence="1">
    <location>
        <begin position="1517"/>
        <end position="1662"/>
    </location>
</feature>
<dbReference type="EMBL" id="MU839839">
    <property type="protein sequence ID" value="KAK1752473.1"/>
    <property type="molecule type" value="Genomic_DNA"/>
</dbReference>
<name>A0AAJ0F6L0_9PEZI</name>
<sequence>MAWWDAKKQRRRGTAACAPAPCSPNSPPNSKARIALGDAFPRLELDSTTTSTNMTMDQRRATLEPVFENHHQPDLPLTPALTVHVEIQFTDPVIRSRYTRTYASSADFAPTARICKGLVRRIERCSHELLTRKDSAALDMFKDGTFECKPLRYEMAFRICTGDRGDWAERTFRSYQKQPLTVALTKDIILASHRMVGLFLRRHDKGFRWLDGAVRDPSLDGPQAMIPSVDGPLSLLCVPASRFIESSQSFEFVPGYRIELSFRSRNPQRRAPQFGKTIRISSKQTAPLTLFMSEDQLWRGLQAINRGLEPRKQAFDSHLKSCRGGECHHSDEASLHIELRVANNIGPLYSHICRSVESKLALFRDFEARDCEDFLATMEAALADIRNETDAKIEELNDFELRIVELRGTGWSARQPAKFTLDSSVSYGRRTIQAALDRIQTGIADVIRGHDIAIHFSGYKRGHLILDKAIVAHAKRGVPKESFSSPEEAQKVFVGRLKSRIQKDIDLVFEDTCSIDDIPEETERPASSLTAVETKSNSPDASPRRDPTHNQTRSIPTTPTKESPKPKVQRMFSLTGGRSPRGEMESVKSARSIGDLKSESCGNKATSVPEDTSDNASVLSEEQPPMVVSAPVRPAQRRFPLLSKRYSSRVSNASTLIEEFLGGLDNVSTTDLVHEGPVDKVEDTSQDKSKSMSGALNAMTSGEEESDHVDAGARVNPGSEVGQRLKDASNCASAPSAGIAAISHTKMDSPEAFEDAEEFARVGFPDTGGLDAPAPLLDLASPSLDMYSTAPSTPGLSTGADSSPRNSILITPTFLRTLSGTRDSVVLKDLDPESEPEGAAMNVMAKIDAAAVNNEGADADRIHRPESCPLSPAPEMTTAPPTPTVKPDGTDSLAERAGSKIATEAVGIEVVAQGKSTLELGAERSSEQPEDGGAQQPYISANHIAALEHSSESTAVPEADHATDPSDLDATGLMADRLFGPANLWGILAGSEGHSGDGDVVTEVLAEAGTESGSPANLWGIVAGSEGQAEVVESVDELSSRAGELRQTPGNLWGILSSEGDPADAQGADGIPSEAVNQSETPVDLGEVSTDHSEDVATVTEVPSETGNGSEDPTDLREIPTGRPEDVESATEGTSKTIDQPENSAEVREISSGHPEDLVTEIASETQDQPESPATLREILTGQDDSAPEISSEAGNQLEAQLAGTPANLWGVLSGPAPFAVGKLQPNNASQTRELSLAAPVPEPDVLLRSESEEVSSTGPEALDNIIAGTDTTEPKLSGVDREPSPVECAEEPEVRQEPAPVTEEPVLEIAGSEANPSPNKDDEPSATPETDVPEQIEVAETLSQPDSEAVDETAPGIVLAKDPQPGPEASEVDRVSDVVPEPTPSEKSNVVESREITSTDNVESTETVEINDVTESQDVVPTGDKSCEAHEVSDIAAPQDAVPTDNSQAEDVNNVSESHDAVLADNPEPAEVDDSEDGDEDTLVSVEPEDVPAVHVDGLEKPLKVVEAISVNEIVEKPGVEEPAVIESLEPKADKEQPADASDEAPATVASDEAQNNTEPVDEQPPIAPEISVEDSTAPVPEDVSATEVTSNGVPTAEQAKPTAIVVPTPAPAPSPRTSTSTFSTADYSSFASTRGSVETMRPVETEPQPPASHDQSHSRPQTACFLGLREKGMLDVGLRGALGDARRLSLPFNNLVDQDGAGVVTVIGTPAVSAVGSGRVKKRGEDKKKMRSVTREVEEEDEGSALPRMMMLLAGVVALGKVIKGSSR</sequence>